<dbReference type="Proteomes" id="UP000241444">
    <property type="component" value="Unassembled WGS sequence"/>
</dbReference>
<dbReference type="EMBL" id="PGGO01000044">
    <property type="protein sequence ID" value="PSH59231.1"/>
    <property type="molecule type" value="Genomic_DNA"/>
</dbReference>
<organism evidence="1 2">
    <name type="scientific">Phyllobacterium brassicacearum</name>
    <dbReference type="NCBI Taxonomy" id="314235"/>
    <lineage>
        <taxon>Bacteria</taxon>
        <taxon>Pseudomonadati</taxon>
        <taxon>Pseudomonadota</taxon>
        <taxon>Alphaproteobacteria</taxon>
        <taxon>Hyphomicrobiales</taxon>
        <taxon>Phyllobacteriaceae</taxon>
        <taxon>Phyllobacterium</taxon>
    </lineage>
</organism>
<proteinExistence type="predicted"/>
<reference evidence="2" key="1">
    <citation type="submission" date="2017-11" db="EMBL/GenBank/DDBJ databases">
        <authorList>
            <person name="Kuznetsova I."/>
            <person name="Sazanova A."/>
            <person name="Chirak E."/>
            <person name="Safronova V."/>
            <person name="Willems A."/>
        </authorList>
    </citation>
    <scope>NUCLEOTIDE SEQUENCE [LARGE SCALE GENOMIC DNA]</scope>
    <source>
        <strain evidence="2">STM 196</strain>
    </source>
</reference>
<protein>
    <submittedName>
        <fullName evidence="1">Uncharacterized protein</fullName>
    </submittedName>
</protein>
<evidence type="ECO:0000313" key="1">
    <source>
        <dbReference type="EMBL" id="PSH59231.1"/>
    </source>
</evidence>
<name>A0A2P7AYE4_9HYPH</name>
<comment type="caution">
    <text evidence="1">The sequence shown here is derived from an EMBL/GenBank/DDBJ whole genome shotgun (WGS) entry which is preliminary data.</text>
</comment>
<dbReference type="AlphaFoldDB" id="A0A2P7AYE4"/>
<evidence type="ECO:0000313" key="2">
    <source>
        <dbReference type="Proteomes" id="UP000241444"/>
    </source>
</evidence>
<keyword evidence="2" id="KW-1185">Reference proteome</keyword>
<accession>A0A2P7AYE4</accession>
<sequence>MNSDEVRASALQCRLRNLSFFRPLPGASEVELKLHLVPPPLDNDILDAEANTDPVARFDAARLPCWPRAKALG</sequence>
<gene>
    <name evidence="1" type="ORF">CU102_27675</name>
</gene>